<accession>A0A0W8FHL1</accession>
<dbReference type="PANTHER" id="PTHR42685">
    <property type="entry name" value="GERANYLGERANYL DIPHOSPHATE REDUCTASE"/>
    <property type="match status" value="1"/>
</dbReference>
<dbReference type="SUPFAM" id="SSF51905">
    <property type="entry name" value="FAD/NAD(P)-binding domain"/>
    <property type="match status" value="1"/>
</dbReference>
<protein>
    <submittedName>
        <fullName evidence="1">Menaquinone-specific polyprenyl reductase</fullName>
    </submittedName>
</protein>
<dbReference type="AlphaFoldDB" id="A0A0W8FHL1"/>
<evidence type="ECO:0000313" key="1">
    <source>
        <dbReference type="EMBL" id="KUG20241.1"/>
    </source>
</evidence>
<dbReference type="InterPro" id="IPR036188">
    <property type="entry name" value="FAD/NAD-bd_sf"/>
</dbReference>
<dbReference type="InterPro" id="IPR050407">
    <property type="entry name" value="Geranylgeranyl_reductase"/>
</dbReference>
<dbReference type="Gene3D" id="3.50.50.60">
    <property type="entry name" value="FAD/NAD(P)-binding domain"/>
    <property type="match status" value="1"/>
</dbReference>
<gene>
    <name evidence="1" type="ORF">ASZ90_010014</name>
</gene>
<comment type="caution">
    <text evidence="1">The sequence shown here is derived from an EMBL/GenBank/DDBJ whole genome shotgun (WGS) entry which is preliminary data.</text>
</comment>
<organism evidence="1">
    <name type="scientific">hydrocarbon metagenome</name>
    <dbReference type="NCBI Taxonomy" id="938273"/>
    <lineage>
        <taxon>unclassified sequences</taxon>
        <taxon>metagenomes</taxon>
        <taxon>ecological metagenomes</taxon>
    </lineage>
</organism>
<name>A0A0W8FHL1_9ZZZZ</name>
<sequence>MQDVPKRIAIAGAGVAGSLLYRALTDLGRTVDIYDLPHRRTACGIHSCAWGVSADFFRWMQGARADPAAYIANRITRVDFGGQTVPAEIYLLDKPRLIRELLDGAPIRSTPIPAGWYDRVLDCTGAARAYLPPTMERDVLCDTIQMRIYSSDFPDDTIQLRYWKVGYCWLFPLGNHRFHLGAGGFPKQCGDLHQMLESAGFLDGNDRMAGCRTEQICGCESTIRLTGPLGARPHVAPDSPSGCPVWGVGESIGTVSPISGEGITHALQCAALYLAHERDARAYSEAVVREFSRMAKERGILEKAMTGRWFSLSEWRAIQQNAARMGIRVGVAEILAVLRELLRHRWIRLADLIPGDQTAR</sequence>
<dbReference type="PANTHER" id="PTHR42685:SF21">
    <property type="entry name" value="DEHYDROGENASE (FLAVOPROTEIN)-LIKE PROTEIN"/>
    <property type="match status" value="1"/>
</dbReference>
<dbReference type="EMBL" id="LNQE01001210">
    <property type="protein sequence ID" value="KUG20241.1"/>
    <property type="molecule type" value="Genomic_DNA"/>
</dbReference>
<proteinExistence type="predicted"/>
<reference evidence="1" key="1">
    <citation type="journal article" date="2015" name="Proc. Natl. Acad. Sci. U.S.A.">
        <title>Networks of energetic and metabolic interactions define dynamics in microbial communities.</title>
        <authorList>
            <person name="Embree M."/>
            <person name="Liu J.K."/>
            <person name="Al-Bassam M.M."/>
            <person name="Zengler K."/>
        </authorList>
    </citation>
    <scope>NUCLEOTIDE SEQUENCE</scope>
</reference>